<evidence type="ECO:0000313" key="3">
    <source>
        <dbReference type="Proteomes" id="UP000243819"/>
    </source>
</evidence>
<dbReference type="AlphaFoldDB" id="A0A1I0B977"/>
<keyword evidence="3" id="KW-1185">Reference proteome</keyword>
<dbReference type="SUPFAM" id="SSF52540">
    <property type="entry name" value="P-loop containing nucleoside triphosphate hydrolases"/>
    <property type="match status" value="1"/>
</dbReference>
<dbReference type="InterPro" id="IPR003439">
    <property type="entry name" value="ABC_transporter-like_ATP-bd"/>
</dbReference>
<name>A0A1I0B977_9FIRM</name>
<dbReference type="Pfam" id="PF00005">
    <property type="entry name" value="ABC_tran"/>
    <property type="match status" value="1"/>
</dbReference>
<gene>
    <name evidence="2" type="ORF">SAMN03080614_103422</name>
</gene>
<feature type="non-terminal residue" evidence="2">
    <location>
        <position position="1"/>
    </location>
</feature>
<reference evidence="3" key="1">
    <citation type="submission" date="2016-10" db="EMBL/GenBank/DDBJ databases">
        <authorList>
            <person name="Varghese N."/>
            <person name="Submissions S."/>
        </authorList>
    </citation>
    <scope>NUCLEOTIDE SEQUENCE [LARGE SCALE GENOMIC DNA]</scope>
    <source>
        <strain evidence="3">DSM 13577</strain>
    </source>
</reference>
<proteinExistence type="predicted"/>
<dbReference type="GO" id="GO:0005524">
    <property type="term" value="F:ATP binding"/>
    <property type="evidence" value="ECO:0007669"/>
    <property type="project" value="InterPro"/>
</dbReference>
<dbReference type="InterPro" id="IPR027417">
    <property type="entry name" value="P-loop_NTPase"/>
</dbReference>
<evidence type="ECO:0000259" key="1">
    <source>
        <dbReference type="Pfam" id="PF00005"/>
    </source>
</evidence>
<dbReference type="EMBL" id="FOIF01000034">
    <property type="protein sequence ID" value="SET03316.1"/>
    <property type="molecule type" value="Genomic_DNA"/>
</dbReference>
<dbReference type="OrthoDB" id="95687at2"/>
<evidence type="ECO:0000313" key="2">
    <source>
        <dbReference type="EMBL" id="SET03316.1"/>
    </source>
</evidence>
<dbReference type="RefSeq" id="WP_143055916.1">
    <property type="nucleotide sequence ID" value="NZ_FOIF01000034.1"/>
</dbReference>
<dbReference type="Proteomes" id="UP000243819">
    <property type="component" value="Unassembled WGS sequence"/>
</dbReference>
<dbReference type="PANTHER" id="PTHR43394:SF1">
    <property type="entry name" value="ATP-BINDING CASSETTE SUB-FAMILY B MEMBER 10, MITOCHONDRIAL"/>
    <property type="match status" value="1"/>
</dbReference>
<dbReference type="GO" id="GO:0015421">
    <property type="term" value="F:ABC-type oligopeptide transporter activity"/>
    <property type="evidence" value="ECO:0007669"/>
    <property type="project" value="TreeGrafter"/>
</dbReference>
<dbReference type="GO" id="GO:0016887">
    <property type="term" value="F:ATP hydrolysis activity"/>
    <property type="evidence" value="ECO:0007669"/>
    <property type="project" value="InterPro"/>
</dbReference>
<dbReference type="Gene3D" id="3.40.50.300">
    <property type="entry name" value="P-loop containing nucleotide triphosphate hydrolases"/>
    <property type="match status" value="1"/>
</dbReference>
<accession>A0A1I0B977</accession>
<sequence length="124" mass="13961">RNNLTLYKDYSDEEINLAIRRSGLTQFVEELPNKLDTIIYDNGKNISGGEKSRIAIARSLLANKDIIFLDEAFASLDEKVAREIEKTLLSLENITVVNVSHVLFDDTKISYDKVISIVGGTVHY</sequence>
<dbReference type="InterPro" id="IPR039421">
    <property type="entry name" value="Type_1_exporter"/>
</dbReference>
<feature type="domain" description="ABC transporter" evidence="1">
    <location>
        <begin position="24"/>
        <end position="74"/>
    </location>
</feature>
<dbReference type="PANTHER" id="PTHR43394">
    <property type="entry name" value="ATP-DEPENDENT PERMEASE MDL1, MITOCHONDRIAL"/>
    <property type="match status" value="1"/>
</dbReference>
<organism evidence="2 3">
    <name type="scientific">Anaerobranca gottschalkii DSM 13577</name>
    <dbReference type="NCBI Taxonomy" id="1120990"/>
    <lineage>
        <taxon>Bacteria</taxon>
        <taxon>Bacillati</taxon>
        <taxon>Bacillota</taxon>
        <taxon>Clostridia</taxon>
        <taxon>Eubacteriales</taxon>
        <taxon>Proteinivoracaceae</taxon>
        <taxon>Anaerobranca</taxon>
    </lineage>
</organism>
<dbReference type="STRING" id="1120990.SAMN03080614_103422"/>
<protein>
    <submittedName>
        <fullName evidence="2">ABC transporter</fullName>
    </submittedName>
</protein>